<evidence type="ECO:0000313" key="2">
    <source>
        <dbReference type="Proteomes" id="UP000184406"/>
    </source>
</evidence>
<dbReference type="OrthoDB" id="8418771at2"/>
<dbReference type="Proteomes" id="UP000184406">
    <property type="component" value="Unassembled WGS sequence"/>
</dbReference>
<evidence type="ECO:0008006" key="3">
    <source>
        <dbReference type="Google" id="ProtNLM"/>
    </source>
</evidence>
<dbReference type="RefSeq" id="WP_072862598.1">
    <property type="nucleotide sequence ID" value="NZ_FQUX01000004.1"/>
</dbReference>
<name>A0A1M5C1T0_9FLAO</name>
<proteinExistence type="predicted"/>
<accession>A0A1M5C1T0</accession>
<dbReference type="AlphaFoldDB" id="A0A1M5C1T0"/>
<dbReference type="EMBL" id="FQUX01000004">
    <property type="protein sequence ID" value="SHF48616.1"/>
    <property type="molecule type" value="Genomic_DNA"/>
</dbReference>
<protein>
    <recommendedName>
        <fullName evidence="3">Phosphoribosylpyrophosphate synthetase</fullName>
    </recommendedName>
</protein>
<keyword evidence="2" id="KW-1185">Reference proteome</keyword>
<gene>
    <name evidence="1" type="ORF">SAMN03080594_104331</name>
</gene>
<evidence type="ECO:0000313" key="1">
    <source>
        <dbReference type="EMBL" id="SHF48616.1"/>
    </source>
</evidence>
<reference evidence="2" key="1">
    <citation type="submission" date="2016-11" db="EMBL/GenBank/DDBJ databases">
        <authorList>
            <person name="Varghese N."/>
            <person name="Submissions S."/>
        </authorList>
    </citation>
    <scope>NUCLEOTIDE SEQUENCE [LARGE SCALE GENOMIC DNA]</scope>
    <source>
        <strain evidence="2">DSM 17539</strain>
    </source>
</reference>
<organism evidence="1 2">
    <name type="scientific">Arenibacter palladensis</name>
    <dbReference type="NCBI Taxonomy" id="237373"/>
    <lineage>
        <taxon>Bacteria</taxon>
        <taxon>Pseudomonadati</taxon>
        <taxon>Bacteroidota</taxon>
        <taxon>Flavobacteriia</taxon>
        <taxon>Flavobacteriales</taxon>
        <taxon>Flavobacteriaceae</taxon>
        <taxon>Arenibacter</taxon>
    </lineage>
</organism>
<sequence>MTNEFAKNEKEIIDEYQKKGFKGNYRVENMKLIDLKSKIAYSPENVTILKEYRFEGMSNPSDMSILYILETNDGSKGTVLANYSPSSNIETAEFFKEIPEENYMTN</sequence>